<dbReference type="GO" id="GO:0015386">
    <property type="term" value="F:potassium:proton antiporter activity"/>
    <property type="evidence" value="ECO:0007669"/>
    <property type="project" value="TreeGrafter"/>
</dbReference>
<keyword evidence="8 11" id="KW-0472">Membrane</keyword>
<dbReference type="GO" id="GO:0005886">
    <property type="term" value="C:plasma membrane"/>
    <property type="evidence" value="ECO:0007669"/>
    <property type="project" value="UniProtKB-SubCell"/>
</dbReference>
<feature type="transmembrane region" description="Helical" evidence="11">
    <location>
        <begin position="55"/>
        <end position="72"/>
    </location>
</feature>
<feature type="transmembrane region" description="Helical" evidence="11">
    <location>
        <begin position="181"/>
        <end position="198"/>
    </location>
</feature>
<dbReference type="RefSeq" id="WP_116238735.1">
    <property type="nucleotide sequence ID" value="NZ_BJML01000003.1"/>
</dbReference>
<evidence type="ECO:0000313" key="14">
    <source>
        <dbReference type="Proteomes" id="UP000319525"/>
    </source>
</evidence>
<feature type="coiled-coil region" evidence="10">
    <location>
        <begin position="334"/>
        <end position="361"/>
    </location>
</feature>
<evidence type="ECO:0000256" key="4">
    <source>
        <dbReference type="ARBA" id="ARBA00022692"/>
    </source>
</evidence>
<name>A0A4Y3QMT6_MICTE</name>
<comment type="caution">
    <text evidence="13">The sequence shown here is derived from an EMBL/GenBank/DDBJ whole genome shotgun (WGS) entry which is preliminary data.</text>
</comment>
<keyword evidence="9" id="KW-0739">Sodium transport</keyword>
<feature type="transmembrane region" description="Helical" evidence="11">
    <location>
        <begin position="30"/>
        <end position="49"/>
    </location>
</feature>
<accession>A0A4Y3QMT6</accession>
<evidence type="ECO:0000256" key="6">
    <source>
        <dbReference type="ARBA" id="ARBA00023053"/>
    </source>
</evidence>
<evidence type="ECO:0000256" key="3">
    <source>
        <dbReference type="ARBA" id="ARBA00022475"/>
    </source>
</evidence>
<evidence type="ECO:0000313" key="13">
    <source>
        <dbReference type="EMBL" id="GEB45450.1"/>
    </source>
</evidence>
<protein>
    <submittedName>
        <fullName evidence="13">Peptidase</fullName>
    </submittedName>
</protein>
<feature type="transmembrane region" description="Helical" evidence="11">
    <location>
        <begin position="433"/>
        <end position="453"/>
    </location>
</feature>
<evidence type="ECO:0000259" key="12">
    <source>
        <dbReference type="Pfam" id="PF00999"/>
    </source>
</evidence>
<keyword evidence="6" id="KW-0915">Sodium</keyword>
<dbReference type="Proteomes" id="UP000319525">
    <property type="component" value="Unassembled WGS sequence"/>
</dbReference>
<keyword evidence="2" id="KW-0813">Transport</keyword>
<dbReference type="InterPro" id="IPR018422">
    <property type="entry name" value="Cation/H_exchanger_CPA1"/>
</dbReference>
<evidence type="ECO:0000256" key="7">
    <source>
        <dbReference type="ARBA" id="ARBA00023065"/>
    </source>
</evidence>
<evidence type="ECO:0000256" key="10">
    <source>
        <dbReference type="SAM" id="Coils"/>
    </source>
</evidence>
<gene>
    <name evidence="13" type="ORF">MTE01_13950</name>
</gene>
<feature type="transmembrane region" description="Helical" evidence="11">
    <location>
        <begin position="6"/>
        <end position="23"/>
    </location>
</feature>
<organism evidence="13 14">
    <name type="scientific">Microbacterium testaceum</name>
    <name type="common">Aureobacterium testaceum</name>
    <name type="synonym">Brevibacterium testaceum</name>
    <dbReference type="NCBI Taxonomy" id="2033"/>
    <lineage>
        <taxon>Bacteria</taxon>
        <taxon>Bacillati</taxon>
        <taxon>Actinomycetota</taxon>
        <taxon>Actinomycetes</taxon>
        <taxon>Micrococcales</taxon>
        <taxon>Microbacteriaceae</taxon>
        <taxon>Microbacterium</taxon>
    </lineage>
</organism>
<keyword evidence="4 11" id="KW-0812">Transmembrane</keyword>
<dbReference type="PANTHER" id="PTHR10110">
    <property type="entry name" value="SODIUM/HYDROGEN EXCHANGER"/>
    <property type="match status" value="1"/>
</dbReference>
<feature type="domain" description="Cation/H+ exchanger transmembrane" evidence="12">
    <location>
        <begin position="397"/>
        <end position="458"/>
    </location>
</feature>
<comment type="subcellular location">
    <subcellularLocation>
        <location evidence="1">Cell membrane</location>
        <topology evidence="1">Multi-pass membrane protein</topology>
    </subcellularLocation>
</comment>
<dbReference type="Gene3D" id="6.10.140.1330">
    <property type="match status" value="1"/>
</dbReference>
<evidence type="ECO:0000256" key="2">
    <source>
        <dbReference type="ARBA" id="ARBA00022448"/>
    </source>
</evidence>
<dbReference type="GO" id="GO:0098719">
    <property type="term" value="P:sodium ion import across plasma membrane"/>
    <property type="evidence" value="ECO:0007669"/>
    <property type="project" value="TreeGrafter"/>
</dbReference>
<dbReference type="GO" id="GO:0051453">
    <property type="term" value="P:regulation of intracellular pH"/>
    <property type="evidence" value="ECO:0007669"/>
    <property type="project" value="TreeGrafter"/>
</dbReference>
<dbReference type="GeneID" id="57144089"/>
<proteinExistence type="predicted"/>
<evidence type="ECO:0000256" key="1">
    <source>
        <dbReference type="ARBA" id="ARBA00004651"/>
    </source>
</evidence>
<keyword evidence="3" id="KW-1003">Cell membrane</keyword>
<feature type="domain" description="Cation/H+ exchanger transmembrane" evidence="12">
    <location>
        <begin position="13"/>
        <end position="323"/>
    </location>
</feature>
<keyword evidence="7" id="KW-0406">Ion transport</keyword>
<dbReference type="AlphaFoldDB" id="A0A4Y3QMT6"/>
<dbReference type="InterPro" id="IPR006153">
    <property type="entry name" value="Cation/H_exchanger_TM"/>
</dbReference>
<evidence type="ECO:0000256" key="11">
    <source>
        <dbReference type="SAM" id="Phobius"/>
    </source>
</evidence>
<dbReference type="EMBL" id="BJML01000003">
    <property type="protein sequence ID" value="GEB45450.1"/>
    <property type="molecule type" value="Genomic_DNA"/>
</dbReference>
<evidence type="ECO:0000256" key="8">
    <source>
        <dbReference type="ARBA" id="ARBA00023136"/>
    </source>
</evidence>
<evidence type="ECO:0000256" key="9">
    <source>
        <dbReference type="ARBA" id="ARBA00023201"/>
    </source>
</evidence>
<sequence>MIDPLLLVLSGVVVVALATVIGPRFNVAGPLVLLAIGAGVSLLPFVAPFSVNPEVILVGVLPPLLYSAAVQLPAIEFRRDFAPIAGLSVVLVVFSSLVLGLFFWAVIPGLGLALSIALGAILSPTDAVATSIAKRLGISPRVVTMLEGESLLNDATALVLLRTAVAAVASGFAFGDALADFAWAVVIALVLGAAIGWVNLRVRERVSNSAANTALSFTIPFLAYLPTEHLGGSGLVAAVVAGIVTGQGAARRFTPEQRISDRLNWRTVELILEGGVFLVFGLELKDIVVANLREHEGLWHGTWLALSALGIVLLVRALYVTGLIGLQARRSRRHPRHQDRIEGAQQRLDRFEEAYREAPEQFGERGADPARTERRIGWMRSRIARTMADLDYYRDSPLTARHGTVIVWAGMRGVVTLAAAQTLPEDPNIQRPLLIFVAFLVALFSLVAQGLTLSAVVRTVGLSGEGGEGPSRDEQRALSAELRDAAISAVQSGALARQNGEPFPADLIERAGARLVQPPNEDDDATARVRDLLELRLASIEAMRTRLDDLSRDGRFSTAALRHALAELDADQLSLELRIDDGADG</sequence>
<dbReference type="OrthoDB" id="57886at2"/>
<keyword evidence="10" id="KW-0175">Coiled coil</keyword>
<feature type="transmembrane region" description="Helical" evidence="11">
    <location>
        <begin position="84"/>
        <end position="106"/>
    </location>
</feature>
<dbReference type="GO" id="GO:0015385">
    <property type="term" value="F:sodium:proton antiporter activity"/>
    <property type="evidence" value="ECO:0007669"/>
    <property type="project" value="InterPro"/>
</dbReference>
<dbReference type="PANTHER" id="PTHR10110:SF86">
    <property type="entry name" value="SODIUM_HYDROGEN EXCHANGER 7"/>
    <property type="match status" value="1"/>
</dbReference>
<dbReference type="Pfam" id="PF00999">
    <property type="entry name" value="Na_H_Exchanger"/>
    <property type="match status" value="2"/>
</dbReference>
<reference evidence="13 14" key="1">
    <citation type="submission" date="2019-06" db="EMBL/GenBank/DDBJ databases">
        <title>Whole genome shotgun sequence of Microbacterium testaceum NBRC 12675.</title>
        <authorList>
            <person name="Hosoyama A."/>
            <person name="Uohara A."/>
            <person name="Ohji S."/>
            <person name="Ichikawa N."/>
        </authorList>
    </citation>
    <scope>NUCLEOTIDE SEQUENCE [LARGE SCALE GENOMIC DNA]</scope>
    <source>
        <strain evidence="13 14">NBRC 12675</strain>
    </source>
</reference>
<keyword evidence="5 11" id="KW-1133">Transmembrane helix</keyword>
<evidence type="ECO:0000256" key="5">
    <source>
        <dbReference type="ARBA" id="ARBA00022989"/>
    </source>
</evidence>
<feature type="transmembrane region" description="Helical" evidence="11">
    <location>
        <begin position="302"/>
        <end position="326"/>
    </location>
</feature>